<organism evidence="16">
    <name type="scientific">Serpula lacrymans var. lacrymans (strain S7.3)</name>
    <name type="common">Dry rot fungus</name>
    <dbReference type="NCBI Taxonomy" id="936435"/>
    <lineage>
        <taxon>Eukaryota</taxon>
        <taxon>Fungi</taxon>
        <taxon>Dikarya</taxon>
        <taxon>Basidiomycota</taxon>
        <taxon>Agaricomycotina</taxon>
        <taxon>Agaricomycetes</taxon>
        <taxon>Agaricomycetidae</taxon>
        <taxon>Boletales</taxon>
        <taxon>Coniophorineae</taxon>
        <taxon>Serpulaceae</taxon>
        <taxon>Serpula</taxon>
    </lineage>
</organism>
<keyword evidence="10 13" id="KW-0408">Iron</keyword>
<evidence type="ECO:0000256" key="9">
    <source>
        <dbReference type="ARBA" id="ARBA00023002"/>
    </source>
</evidence>
<protein>
    <recommendedName>
        <fullName evidence="17">Cytochrome P450</fullName>
    </recommendedName>
</protein>
<gene>
    <name evidence="15" type="ORF">SERLA73DRAFT_105122</name>
</gene>
<accession>F8PSD3</accession>
<evidence type="ECO:0000256" key="6">
    <source>
        <dbReference type="ARBA" id="ARBA00022692"/>
    </source>
</evidence>
<evidence type="ECO:0000256" key="7">
    <source>
        <dbReference type="ARBA" id="ARBA00022723"/>
    </source>
</evidence>
<evidence type="ECO:0000256" key="8">
    <source>
        <dbReference type="ARBA" id="ARBA00022989"/>
    </source>
</evidence>
<dbReference type="STRING" id="936435.F8PSD3"/>
<dbReference type="GO" id="GO:0016020">
    <property type="term" value="C:membrane"/>
    <property type="evidence" value="ECO:0007669"/>
    <property type="project" value="UniProtKB-SubCell"/>
</dbReference>
<keyword evidence="12" id="KW-0472">Membrane</keyword>
<dbReference type="SUPFAM" id="SSF48264">
    <property type="entry name" value="Cytochrome P450"/>
    <property type="match status" value="1"/>
</dbReference>
<dbReference type="InterPro" id="IPR002401">
    <property type="entry name" value="Cyt_P450_E_grp-I"/>
</dbReference>
<dbReference type="InterPro" id="IPR036396">
    <property type="entry name" value="Cyt_P450_sf"/>
</dbReference>
<keyword evidence="6" id="KW-0812">Transmembrane</keyword>
<dbReference type="HOGENOM" id="CLU_001570_25_1_1"/>
<evidence type="ECO:0000256" key="12">
    <source>
        <dbReference type="ARBA" id="ARBA00023136"/>
    </source>
</evidence>
<evidence type="ECO:0000256" key="4">
    <source>
        <dbReference type="ARBA" id="ARBA00010617"/>
    </source>
</evidence>
<dbReference type="EMBL" id="GL945478">
    <property type="protein sequence ID" value="EGO00746.1"/>
    <property type="molecule type" value="Genomic_DNA"/>
</dbReference>
<dbReference type="eggNOG" id="KOG0157">
    <property type="taxonomic scope" value="Eukaryota"/>
</dbReference>
<evidence type="ECO:0000256" key="11">
    <source>
        <dbReference type="ARBA" id="ARBA00023033"/>
    </source>
</evidence>
<dbReference type="GO" id="GO:0020037">
    <property type="term" value="F:heme binding"/>
    <property type="evidence" value="ECO:0007669"/>
    <property type="project" value="InterPro"/>
</dbReference>
<evidence type="ECO:0000256" key="2">
    <source>
        <dbReference type="ARBA" id="ARBA00004370"/>
    </source>
</evidence>
<dbReference type="InterPro" id="IPR050121">
    <property type="entry name" value="Cytochrome_P450_monoxygenase"/>
</dbReference>
<dbReference type="InterPro" id="IPR017972">
    <property type="entry name" value="Cyt_P450_CS"/>
</dbReference>
<evidence type="ECO:0000313" key="16">
    <source>
        <dbReference type="Proteomes" id="UP000008063"/>
    </source>
</evidence>
<evidence type="ECO:0000313" key="15">
    <source>
        <dbReference type="EMBL" id="EGO00746.1"/>
    </source>
</evidence>
<sequence>MLTPDWFPAISSIVKVPFLSARVHATQQAFEELGRYMLELVSSARASVVEGRSSASSAALLHNLVEANTSPEGGSKCLSDGELLSNIFSFLLAGHETSAHSLGFAISLLALHPEAQSKMYAEVRKVWPEGSGTRNFAKLRPFFSQPYTLAFFRETLRLFPAAIWLSKLVYADAVLPAQHFTVGEKGTLTPGKPFSVAVPAGSVVILDIWSLHMNPLYWGDDVEDFKPERFIDSDTYRWPRDAFLSFSAGPRACIGQRFAYTESVCILASLVDRYEVLLPENLMHKPFEEQKEKMLKWTHSITLIPTNANVRLRRRT</sequence>
<comment type="cofactor">
    <cofactor evidence="1 13">
        <name>heme</name>
        <dbReference type="ChEBI" id="CHEBI:30413"/>
    </cofactor>
</comment>
<keyword evidence="9 14" id="KW-0560">Oxidoreductase</keyword>
<evidence type="ECO:0000256" key="3">
    <source>
        <dbReference type="ARBA" id="ARBA00004721"/>
    </source>
</evidence>
<evidence type="ECO:0000256" key="13">
    <source>
        <dbReference type="PIRSR" id="PIRSR602401-1"/>
    </source>
</evidence>
<keyword evidence="11 14" id="KW-0503">Monooxygenase</keyword>
<dbReference type="Gene3D" id="1.10.630.10">
    <property type="entry name" value="Cytochrome P450"/>
    <property type="match status" value="1"/>
</dbReference>
<dbReference type="PANTHER" id="PTHR24305:SF166">
    <property type="entry name" value="CYTOCHROME P450 12A4, MITOCHONDRIAL-RELATED"/>
    <property type="match status" value="1"/>
</dbReference>
<evidence type="ECO:0000256" key="5">
    <source>
        <dbReference type="ARBA" id="ARBA00022617"/>
    </source>
</evidence>
<dbReference type="GO" id="GO:0004497">
    <property type="term" value="F:monooxygenase activity"/>
    <property type="evidence" value="ECO:0007669"/>
    <property type="project" value="UniProtKB-KW"/>
</dbReference>
<keyword evidence="7 13" id="KW-0479">Metal-binding</keyword>
<comment type="subcellular location">
    <subcellularLocation>
        <location evidence="2">Membrane</location>
    </subcellularLocation>
</comment>
<evidence type="ECO:0000256" key="10">
    <source>
        <dbReference type="ARBA" id="ARBA00023004"/>
    </source>
</evidence>
<dbReference type="Pfam" id="PF00067">
    <property type="entry name" value="p450"/>
    <property type="match status" value="1"/>
</dbReference>
<dbReference type="PANTHER" id="PTHR24305">
    <property type="entry name" value="CYTOCHROME P450"/>
    <property type="match status" value="1"/>
</dbReference>
<dbReference type="OrthoDB" id="1470350at2759"/>
<comment type="pathway">
    <text evidence="3">Secondary metabolite biosynthesis; terpenoid biosynthesis.</text>
</comment>
<dbReference type="InParanoid" id="F8PSD3"/>
<evidence type="ECO:0000256" key="1">
    <source>
        <dbReference type="ARBA" id="ARBA00001971"/>
    </source>
</evidence>
<keyword evidence="5 13" id="KW-0349">Heme</keyword>
<keyword evidence="16" id="KW-1185">Reference proteome</keyword>
<keyword evidence="8" id="KW-1133">Transmembrane helix</keyword>
<proteinExistence type="inferred from homology"/>
<feature type="binding site" description="axial binding residue" evidence="13">
    <location>
        <position position="253"/>
    </location>
    <ligand>
        <name>heme</name>
        <dbReference type="ChEBI" id="CHEBI:30413"/>
    </ligand>
    <ligandPart>
        <name>Fe</name>
        <dbReference type="ChEBI" id="CHEBI:18248"/>
    </ligandPart>
</feature>
<comment type="similarity">
    <text evidence="4 14">Belongs to the cytochrome P450 family.</text>
</comment>
<dbReference type="GO" id="GO:0016705">
    <property type="term" value="F:oxidoreductase activity, acting on paired donors, with incorporation or reduction of molecular oxygen"/>
    <property type="evidence" value="ECO:0007669"/>
    <property type="project" value="InterPro"/>
</dbReference>
<evidence type="ECO:0008006" key="17">
    <source>
        <dbReference type="Google" id="ProtNLM"/>
    </source>
</evidence>
<reference evidence="16" key="1">
    <citation type="journal article" date="2011" name="Science">
        <title>The plant cell wall-decomposing machinery underlies the functional diversity of forest fungi.</title>
        <authorList>
            <person name="Eastwood D.C."/>
            <person name="Floudas D."/>
            <person name="Binder M."/>
            <person name="Majcherczyk A."/>
            <person name="Schneider P."/>
            <person name="Aerts A."/>
            <person name="Asiegbu F.O."/>
            <person name="Baker S.E."/>
            <person name="Barry K."/>
            <person name="Bendiksby M."/>
            <person name="Blumentritt M."/>
            <person name="Coutinho P.M."/>
            <person name="Cullen D."/>
            <person name="de Vries R.P."/>
            <person name="Gathman A."/>
            <person name="Goodell B."/>
            <person name="Henrissat B."/>
            <person name="Ihrmark K."/>
            <person name="Kauserud H."/>
            <person name="Kohler A."/>
            <person name="LaButti K."/>
            <person name="Lapidus A."/>
            <person name="Lavin J.L."/>
            <person name="Lee Y.-H."/>
            <person name="Lindquist E."/>
            <person name="Lilly W."/>
            <person name="Lucas S."/>
            <person name="Morin E."/>
            <person name="Murat C."/>
            <person name="Oguiza J.A."/>
            <person name="Park J."/>
            <person name="Pisabarro A.G."/>
            <person name="Riley R."/>
            <person name="Rosling A."/>
            <person name="Salamov A."/>
            <person name="Schmidt O."/>
            <person name="Schmutz J."/>
            <person name="Skrede I."/>
            <person name="Stenlid J."/>
            <person name="Wiebenga A."/>
            <person name="Xie X."/>
            <person name="Kuees U."/>
            <person name="Hibbett D.S."/>
            <person name="Hoffmeister D."/>
            <person name="Hoegberg N."/>
            <person name="Martin F."/>
            <person name="Grigoriev I.V."/>
            <person name="Watkinson S.C."/>
        </authorList>
    </citation>
    <scope>NUCLEOTIDE SEQUENCE [LARGE SCALE GENOMIC DNA]</scope>
    <source>
        <strain evidence="16">strain S7.3</strain>
    </source>
</reference>
<dbReference type="PROSITE" id="PS00086">
    <property type="entry name" value="CYTOCHROME_P450"/>
    <property type="match status" value="1"/>
</dbReference>
<name>F8PSD3_SERL3</name>
<dbReference type="PRINTS" id="PR00463">
    <property type="entry name" value="EP450I"/>
</dbReference>
<evidence type="ECO:0000256" key="14">
    <source>
        <dbReference type="RuleBase" id="RU000461"/>
    </source>
</evidence>
<dbReference type="InterPro" id="IPR001128">
    <property type="entry name" value="Cyt_P450"/>
</dbReference>
<dbReference type="PRINTS" id="PR00385">
    <property type="entry name" value="P450"/>
</dbReference>
<dbReference type="OMA" id="PDECSLW"/>
<dbReference type="Proteomes" id="UP000008063">
    <property type="component" value="Unassembled WGS sequence"/>
</dbReference>
<dbReference type="GO" id="GO:0005506">
    <property type="term" value="F:iron ion binding"/>
    <property type="evidence" value="ECO:0007669"/>
    <property type="project" value="InterPro"/>
</dbReference>
<dbReference type="AlphaFoldDB" id="F8PSD3"/>